<dbReference type="Proteomes" id="UP000292110">
    <property type="component" value="Unassembled WGS sequence"/>
</dbReference>
<dbReference type="RefSeq" id="WP_130161282.1">
    <property type="nucleotide sequence ID" value="NZ_SGIM01000002.1"/>
</dbReference>
<accession>A0A4Q6XJ61</accession>
<sequence length="295" mass="34401">MSSGINSAIELILNIIERNKKFVLIFSIFLILFSYFGYQLYHPPIDKTKTFELFFEENIFTYIGIPIIYLLSIELYSVFKNTKNLSDIDTSRETTQNSFDNDNKSRKNEEERLTTLASLNSFKSYFLKIINILEEKSIDSDKKASILLDNGKLYFITGITYFIVAIIFWQIYISYIGEFKTNHIYGIVSTSLVFIFIQFISAWYLRQYKSFSDTSTYLTKIKSIFDKYMLIYLVSVEKGDKDFSILLEQLSSEIKWPETYLLKNADISFAKDALETMTTMAQAFKKEAKNTSSNN</sequence>
<feature type="transmembrane region" description="Helical" evidence="1">
    <location>
        <begin position="59"/>
        <end position="79"/>
    </location>
</feature>
<feature type="transmembrane region" description="Helical" evidence="1">
    <location>
        <begin position="153"/>
        <end position="172"/>
    </location>
</feature>
<reference evidence="2 3" key="1">
    <citation type="submission" date="2019-02" db="EMBL/GenBank/DDBJ databases">
        <title>The draft genome of Acinetobacter halotolerans strain JCM 31009.</title>
        <authorList>
            <person name="Qin J."/>
            <person name="Feng Y."/>
            <person name="Nemec A."/>
            <person name="Zong Z."/>
        </authorList>
    </citation>
    <scope>NUCLEOTIDE SEQUENCE [LARGE SCALE GENOMIC DNA]</scope>
    <source>
        <strain evidence="2 3">JCM 31009</strain>
    </source>
</reference>
<evidence type="ECO:0000313" key="3">
    <source>
        <dbReference type="Proteomes" id="UP000292110"/>
    </source>
</evidence>
<dbReference type="AlphaFoldDB" id="A0A4Q6XJ61"/>
<proteinExistence type="predicted"/>
<dbReference type="EMBL" id="SGIM01000002">
    <property type="protein sequence ID" value="RZF55963.1"/>
    <property type="molecule type" value="Genomic_DNA"/>
</dbReference>
<comment type="caution">
    <text evidence="2">The sequence shown here is derived from an EMBL/GenBank/DDBJ whole genome shotgun (WGS) entry which is preliminary data.</text>
</comment>
<keyword evidence="3" id="KW-1185">Reference proteome</keyword>
<keyword evidence="1" id="KW-1133">Transmembrane helix</keyword>
<evidence type="ECO:0000256" key="1">
    <source>
        <dbReference type="SAM" id="Phobius"/>
    </source>
</evidence>
<feature type="transmembrane region" description="Helical" evidence="1">
    <location>
        <begin position="21"/>
        <end position="39"/>
    </location>
</feature>
<organism evidence="2 3">
    <name type="scientific">Acinetobacter halotolerans</name>
    <dbReference type="NCBI Taxonomy" id="1752076"/>
    <lineage>
        <taxon>Bacteria</taxon>
        <taxon>Pseudomonadati</taxon>
        <taxon>Pseudomonadota</taxon>
        <taxon>Gammaproteobacteria</taxon>
        <taxon>Moraxellales</taxon>
        <taxon>Moraxellaceae</taxon>
        <taxon>Acinetobacter</taxon>
    </lineage>
</organism>
<keyword evidence="1" id="KW-0812">Transmembrane</keyword>
<name>A0A4Q6XJ61_9GAMM</name>
<feature type="transmembrane region" description="Helical" evidence="1">
    <location>
        <begin position="184"/>
        <end position="205"/>
    </location>
</feature>
<gene>
    <name evidence="2" type="ORF">EXE30_03945</name>
</gene>
<evidence type="ECO:0000313" key="2">
    <source>
        <dbReference type="EMBL" id="RZF55963.1"/>
    </source>
</evidence>
<protein>
    <submittedName>
        <fullName evidence="2">Uncharacterized protein</fullName>
    </submittedName>
</protein>
<keyword evidence="1" id="KW-0472">Membrane</keyword>